<keyword evidence="3" id="KW-1185">Reference proteome</keyword>
<dbReference type="Proteomes" id="UP001596512">
    <property type="component" value="Unassembled WGS sequence"/>
</dbReference>
<evidence type="ECO:0000259" key="1">
    <source>
        <dbReference type="PROSITE" id="PS50943"/>
    </source>
</evidence>
<dbReference type="Pfam" id="PF19054">
    <property type="entry name" value="DUF5753"/>
    <property type="match status" value="1"/>
</dbReference>
<dbReference type="SMART" id="SM00530">
    <property type="entry name" value="HTH_XRE"/>
    <property type="match status" value="1"/>
</dbReference>
<dbReference type="PROSITE" id="PS50943">
    <property type="entry name" value="HTH_CROC1"/>
    <property type="match status" value="1"/>
</dbReference>
<dbReference type="CDD" id="cd00093">
    <property type="entry name" value="HTH_XRE"/>
    <property type="match status" value="1"/>
</dbReference>
<proteinExistence type="predicted"/>
<organism evidence="2 3">
    <name type="scientific">Actinokineospora soli</name>
    <dbReference type="NCBI Taxonomy" id="1048753"/>
    <lineage>
        <taxon>Bacteria</taxon>
        <taxon>Bacillati</taxon>
        <taxon>Actinomycetota</taxon>
        <taxon>Actinomycetes</taxon>
        <taxon>Pseudonocardiales</taxon>
        <taxon>Pseudonocardiaceae</taxon>
        <taxon>Actinokineospora</taxon>
    </lineage>
</organism>
<feature type="domain" description="HTH cro/C1-type" evidence="1">
    <location>
        <begin position="14"/>
        <end position="67"/>
    </location>
</feature>
<reference evidence="3" key="1">
    <citation type="journal article" date="2019" name="Int. J. Syst. Evol. Microbiol.">
        <title>The Global Catalogue of Microorganisms (GCM) 10K type strain sequencing project: providing services to taxonomists for standard genome sequencing and annotation.</title>
        <authorList>
            <consortium name="The Broad Institute Genomics Platform"/>
            <consortium name="The Broad Institute Genome Sequencing Center for Infectious Disease"/>
            <person name="Wu L."/>
            <person name="Ma J."/>
        </authorList>
    </citation>
    <scope>NUCLEOTIDE SEQUENCE [LARGE SCALE GENOMIC DNA]</scope>
    <source>
        <strain evidence="3">JCM 17695</strain>
    </source>
</reference>
<dbReference type="InterPro" id="IPR001387">
    <property type="entry name" value="Cro/C1-type_HTH"/>
</dbReference>
<name>A0ABW2THK9_9PSEU</name>
<dbReference type="Pfam" id="PF13560">
    <property type="entry name" value="HTH_31"/>
    <property type="match status" value="1"/>
</dbReference>
<dbReference type="SUPFAM" id="SSF47413">
    <property type="entry name" value="lambda repressor-like DNA-binding domains"/>
    <property type="match status" value="1"/>
</dbReference>
<comment type="caution">
    <text evidence="2">The sequence shown here is derived from an EMBL/GenBank/DDBJ whole genome shotgun (WGS) entry which is preliminary data.</text>
</comment>
<evidence type="ECO:0000313" key="2">
    <source>
        <dbReference type="EMBL" id="MFC7612919.1"/>
    </source>
</evidence>
<dbReference type="InterPro" id="IPR010982">
    <property type="entry name" value="Lambda_DNA-bd_dom_sf"/>
</dbReference>
<dbReference type="InterPro" id="IPR043917">
    <property type="entry name" value="DUF5753"/>
</dbReference>
<gene>
    <name evidence="2" type="ORF">ACFQV2_03980</name>
</gene>
<evidence type="ECO:0000313" key="3">
    <source>
        <dbReference type="Proteomes" id="UP001596512"/>
    </source>
</evidence>
<protein>
    <submittedName>
        <fullName evidence="2">Helix-turn-helix domain-containing protein</fullName>
    </submittedName>
</protein>
<dbReference type="Gene3D" id="1.10.260.40">
    <property type="entry name" value="lambda repressor-like DNA-binding domains"/>
    <property type="match status" value="1"/>
</dbReference>
<sequence>MARSPKSMALGSALRQARLTKELGLREFAEQIDRDPGMLSRWETGDRNPKPEHVAQILTALGVTGERYDDIMTLAYGSSDPQWVATTLPEQRQQMSAYVEFEQNATSIVEMAPLIIPGILQTNDTIRAIMNAGGVPPSEIAARVSMRIGRREVITGPRPAKLLALIGHGALCQDIGGTEVAIEQLRHLLEMASRPNVDLRVVPHRVGWHPGIEGPFALIESEESSSVFLGTRRSTLWLHQQNDVASYRRAVEIVLRVALTPERSMRHIAQLVQRMETRGDGSRLAKVES</sequence>
<dbReference type="EMBL" id="JBHTEY010000004">
    <property type="protein sequence ID" value="MFC7612919.1"/>
    <property type="molecule type" value="Genomic_DNA"/>
</dbReference>
<accession>A0ABW2THK9</accession>